<name>A0A1S3K7H0_LINAN</name>
<dbReference type="GO" id="GO:0043296">
    <property type="term" value="C:apical junction complex"/>
    <property type="evidence" value="ECO:0007669"/>
    <property type="project" value="TreeGrafter"/>
</dbReference>
<dbReference type="InterPro" id="IPR058586">
    <property type="entry name" value="Ajm-1"/>
</dbReference>
<feature type="region of interest" description="Disordered" evidence="1">
    <location>
        <begin position="1486"/>
        <end position="1531"/>
    </location>
</feature>
<feature type="compositionally biased region" description="Polar residues" evidence="1">
    <location>
        <begin position="223"/>
        <end position="235"/>
    </location>
</feature>
<feature type="region of interest" description="Disordered" evidence="1">
    <location>
        <begin position="1283"/>
        <end position="1399"/>
    </location>
</feature>
<feature type="region of interest" description="Disordered" evidence="1">
    <location>
        <begin position="1608"/>
        <end position="1630"/>
    </location>
</feature>
<accession>A0A1S3K7H0</accession>
<feature type="region of interest" description="Disordered" evidence="1">
    <location>
        <begin position="1544"/>
        <end position="1563"/>
    </location>
</feature>
<gene>
    <name evidence="4" type="primary">LOC106179478</name>
</gene>
<organism evidence="3 4">
    <name type="scientific">Lingula anatina</name>
    <name type="common">Brachiopod</name>
    <name type="synonym">Lingula unguis</name>
    <dbReference type="NCBI Taxonomy" id="7574"/>
    <lineage>
        <taxon>Eukaryota</taxon>
        <taxon>Metazoa</taxon>
        <taxon>Spiralia</taxon>
        <taxon>Lophotrochozoa</taxon>
        <taxon>Brachiopoda</taxon>
        <taxon>Linguliformea</taxon>
        <taxon>Lingulata</taxon>
        <taxon>Lingulida</taxon>
        <taxon>Linguloidea</taxon>
        <taxon>Lingulidae</taxon>
        <taxon>Lingula</taxon>
    </lineage>
</organism>
<feature type="compositionally biased region" description="Basic and acidic residues" evidence="1">
    <location>
        <begin position="1066"/>
        <end position="1076"/>
    </location>
</feature>
<dbReference type="PANTHER" id="PTHR21517:SF3">
    <property type="entry name" value="APICAL JUNCTION COMPONENT 1 HOMOLOG"/>
    <property type="match status" value="1"/>
</dbReference>
<feature type="compositionally biased region" description="Polar residues" evidence="1">
    <location>
        <begin position="1234"/>
        <end position="1246"/>
    </location>
</feature>
<dbReference type="GeneID" id="106179478"/>
<dbReference type="PANTHER" id="PTHR21517">
    <property type="entry name" value="APICAL JUNCTION COMPONENT 1 HOMOLOG"/>
    <property type="match status" value="1"/>
</dbReference>
<reference evidence="4" key="1">
    <citation type="submission" date="2025-08" db="UniProtKB">
        <authorList>
            <consortium name="RefSeq"/>
        </authorList>
    </citation>
    <scope>IDENTIFICATION</scope>
    <source>
        <tissue evidence="4">Gonads</tissue>
    </source>
</reference>
<dbReference type="GO" id="GO:0045216">
    <property type="term" value="P:cell-cell junction organization"/>
    <property type="evidence" value="ECO:0007669"/>
    <property type="project" value="InterPro"/>
</dbReference>
<evidence type="ECO:0000313" key="3">
    <source>
        <dbReference type="Proteomes" id="UP000085678"/>
    </source>
</evidence>
<feature type="region of interest" description="Disordered" evidence="1">
    <location>
        <begin position="522"/>
        <end position="553"/>
    </location>
</feature>
<dbReference type="KEGG" id="lak:106179478"/>
<proteinExistence type="predicted"/>
<feature type="compositionally biased region" description="Low complexity" evidence="1">
    <location>
        <begin position="766"/>
        <end position="780"/>
    </location>
</feature>
<feature type="region of interest" description="Disordered" evidence="1">
    <location>
        <begin position="448"/>
        <end position="481"/>
    </location>
</feature>
<feature type="compositionally biased region" description="Basic and acidic residues" evidence="1">
    <location>
        <begin position="840"/>
        <end position="860"/>
    </location>
</feature>
<feature type="compositionally biased region" description="Polar residues" evidence="1">
    <location>
        <begin position="1363"/>
        <end position="1391"/>
    </location>
</feature>
<dbReference type="GO" id="GO:0005886">
    <property type="term" value="C:plasma membrane"/>
    <property type="evidence" value="ECO:0007669"/>
    <property type="project" value="TreeGrafter"/>
</dbReference>
<feature type="compositionally biased region" description="Polar residues" evidence="1">
    <location>
        <begin position="814"/>
        <end position="826"/>
    </location>
</feature>
<dbReference type="STRING" id="7574.A0A1S3K7H0"/>
<feature type="compositionally biased region" description="Polar residues" evidence="1">
    <location>
        <begin position="1609"/>
        <end position="1619"/>
    </location>
</feature>
<evidence type="ECO:0000259" key="2">
    <source>
        <dbReference type="Pfam" id="PF26649"/>
    </source>
</evidence>
<feature type="compositionally biased region" description="Basic and acidic residues" evidence="1">
    <location>
        <begin position="236"/>
        <end position="248"/>
    </location>
</feature>
<feature type="compositionally biased region" description="Basic and acidic residues" evidence="1">
    <location>
        <begin position="461"/>
        <end position="478"/>
    </location>
</feature>
<feature type="compositionally biased region" description="Polar residues" evidence="1">
    <location>
        <begin position="1546"/>
        <end position="1556"/>
    </location>
</feature>
<feature type="compositionally biased region" description="Basic and acidic residues" evidence="1">
    <location>
        <begin position="886"/>
        <end position="895"/>
    </location>
</feature>
<dbReference type="OrthoDB" id="6431454at2759"/>
<dbReference type="Pfam" id="PF26649">
    <property type="entry name" value="Ajm-1"/>
    <property type="match status" value="1"/>
</dbReference>
<evidence type="ECO:0000256" key="1">
    <source>
        <dbReference type="SAM" id="MobiDB-lite"/>
    </source>
</evidence>
<feature type="region of interest" description="Disordered" evidence="1">
    <location>
        <begin position="223"/>
        <end position="248"/>
    </location>
</feature>
<dbReference type="InParanoid" id="A0A1S3K7H0"/>
<feature type="compositionally biased region" description="Low complexity" evidence="1">
    <location>
        <begin position="864"/>
        <end position="873"/>
    </location>
</feature>
<dbReference type="RefSeq" id="XP_013418575.1">
    <property type="nucleotide sequence ID" value="XM_013563121.1"/>
</dbReference>
<feature type="compositionally biased region" description="Low complexity" evidence="1">
    <location>
        <begin position="1317"/>
        <end position="1339"/>
    </location>
</feature>
<feature type="compositionally biased region" description="Polar residues" evidence="1">
    <location>
        <begin position="449"/>
        <end position="458"/>
    </location>
</feature>
<feature type="region of interest" description="Disordered" evidence="1">
    <location>
        <begin position="1210"/>
        <end position="1246"/>
    </location>
</feature>
<feature type="region of interest" description="Disordered" evidence="1">
    <location>
        <begin position="766"/>
        <end position="1082"/>
    </location>
</feature>
<keyword evidence="3" id="KW-1185">Reference proteome</keyword>
<sequence>MTFDEPKAGSAEKIQNDYSPKQFVSTEVLRVSQFEKTHNQTNADDGSCVCSYPEVRSVHTNKINANVTGKQKQTRPIQAGGSVCDSGTEIRQSSEISFRLSSGCSITFERKWGNQNRLIENENNDPGSENKASAEQELIIDRNTGGAIQKKEKFNSVELSVECSGESDRSKATNVVQYGSYRPLQHGLSSSDSNVVLEQERTKPRGGLPGTAVTIAERGGANTNCQLRSESPSKLNNDDSRKCSGDKSYQDIKQLQVSQVIERVSQPISRPLSDKTSLKYIDAPESDCVNDLYGIDTSALTFTELSSVLSDNFNVTRETKCNKQSYEYGSDGAIMTCGRPSDDGHIHHWTQSGHSEPATPRTTHDHNTRVKEVNKQGHSKLTIKANTADKSAKMADNRGLSPGVKPKIKSRGVLYQNTHTFDLVASKLDRRPGIRENTPVIDHDLKINSWDSTSNDYNKQGVDREGLDPRDRHSDKPLFNDTRQTIQQVSKHDSKYQGSRDLHVFQSRDNPAYGHITLNTRTANQIPKGGDSNKTSDHIANETSGLLKGPDTDNKFNNGTYNADCVSRSSLPEKDTIPVTTHNFCLPGNSPGEEICTNLVNGRNDARGGDLTHGLMNGNEKTGQDNEAVDRNMRYNDIPVQPVTAIATSTAVARQEIESDSLGRPGSPLRRPVVSAVASAEASGLNPFFAVARATAHAASIASANATSGVATTRGHAMVPSDVTVVMSTSCTLNAASDQNILQDASDVSGAMIGSDVMKVSVRSASASPFGAGGSSSANSLPVTKADNTNASYRDRRSPYENAMQNTRDEYEQSHASNDASVQTVRTYLPRSVSPTKRLGPMERHILRDDSFNRRLKTPDRLLSPEASPSASPTRALKANIPSWYKEMHYRPSRNDDDDDECDHVKGNLDSKRHHSPVKMRSSSPKDSQRKHTILNTTNDFITGGVPEVPLHAENAPPRPPPPKNYNTAPSRPEKTYIRNTGSVSSLDSVNQQKRPQPPPKTYKSVLQEPVSAPASPAQPYYHDTNDSRPDVLVPPSKMKSKVSRQLFLRDSPQNQELSGAASESAKSRFERESHHKDKAHVPVPKVEDMDLPGINSGANKTSPALDLKEKLRKARPKSLTVSRNDIDQAIAEAKAKSLQRASKTKSMDNIYMCHAGPHTHPSKFFTERASTPCLLETDLDTGKETRTLLYQETNLDEVLSPISKAKSMMELTSSRRSNKLEKGSNDVPLSDGDLSSDQRSQSTYGLRVSKSLQKLTVPDWYKASPVSHKPKEGVYLKNANSAGDIFSPSPRPVVSPPAKSRQQLGSRPVITPCRVTPPLSVSSNKSSPTTPTSQLSTTKFELPSAKFRQSPSELKRIENRWGSGSPTGSMSVVPKTKQSPTSNGPGTNGQQEEDGQQEPTYDPVINEICAQIDAITAQTQGNSPTEGKPLPPKPEVNMQLAFEAVQRFFTPPQSPARPFDTAGTLSKESSLADLYYYTPPVERRTTEWDAPEPTGRHSRNLSSHAGRSTPATMASSRPSSAMSAFGRASGNHTPFPILQFAEAQGNESPRESSTPKPLRHNDLEVTFTETNLDDSDEEWDGGLAEDVFEDSLENASMEEVLNGLLSLPNDTQSPTRAQADSLEGGPEKTGVQNFMTSALQESPMSSMLSLDASGTSVDLSMFSLNMSADSTQSIHYLEEEIPPEKTSTEVVDDEKVLVKCRYPQCCKVQVLKEARKSYKTCHHCYTYYCSRQCRKMHWDSHKKRCLYSRVSSVCKNVIKKINKDQDLLYHVSRVARTGYLSRGRGYVHIYFDTPDAASEMLEKGMDYPPELKYVSVKELENQLDNEKLSELHAFAKKYNPEFKFVVHVCILAAKEIPVKPTPRLAGPLIHKCAKLRLSAAHIKTKPGAKEEQETLILTAVPGAHELEELGPQKAREVCFINIQRKVRQRGVSLRHMYPTVYNQVCDYVANNEEFAPILILPYDGNTGKRFMCIIMPKSDPEMDWLEAKRLMKDLDLSMDARDNNVNAATVAASAEVNGSSIPSR</sequence>
<evidence type="ECO:0000313" key="4">
    <source>
        <dbReference type="RefSeq" id="XP_013418575.1"/>
    </source>
</evidence>
<dbReference type="InterPro" id="IPR038825">
    <property type="entry name" value="Apical_junction"/>
</dbReference>
<protein>
    <submittedName>
        <fullName evidence="4">Uncharacterized protein LOC106179478</fullName>
    </submittedName>
</protein>
<feature type="compositionally biased region" description="Low complexity" evidence="1">
    <location>
        <begin position="1509"/>
        <end position="1525"/>
    </location>
</feature>
<feature type="domain" description="Apical junction molecule ajm1 alpha/beta" evidence="2">
    <location>
        <begin position="1747"/>
        <end position="1858"/>
    </location>
</feature>
<feature type="compositionally biased region" description="Polar residues" evidence="1">
    <location>
        <begin position="978"/>
        <end position="995"/>
    </location>
</feature>
<dbReference type="Proteomes" id="UP000085678">
    <property type="component" value="Unplaced"/>
</dbReference>